<organism evidence="3 4">
    <name type="scientific">Polyangium fumosum</name>
    <dbReference type="NCBI Taxonomy" id="889272"/>
    <lineage>
        <taxon>Bacteria</taxon>
        <taxon>Pseudomonadati</taxon>
        <taxon>Myxococcota</taxon>
        <taxon>Polyangia</taxon>
        <taxon>Polyangiales</taxon>
        <taxon>Polyangiaceae</taxon>
        <taxon>Polyangium</taxon>
    </lineage>
</organism>
<dbReference type="OrthoDB" id="5338718at2"/>
<dbReference type="EMBL" id="SSMQ01000027">
    <property type="protein sequence ID" value="TKD03844.1"/>
    <property type="molecule type" value="Genomic_DNA"/>
</dbReference>
<dbReference type="GO" id="GO:0016020">
    <property type="term" value="C:membrane"/>
    <property type="evidence" value="ECO:0007669"/>
    <property type="project" value="TreeGrafter"/>
</dbReference>
<dbReference type="Proteomes" id="UP000309215">
    <property type="component" value="Unassembled WGS sequence"/>
</dbReference>
<keyword evidence="4" id="KW-1185">Reference proteome</keyword>
<evidence type="ECO:0000256" key="1">
    <source>
        <dbReference type="ARBA" id="ARBA00022801"/>
    </source>
</evidence>
<dbReference type="InterPro" id="IPR050266">
    <property type="entry name" value="AB_hydrolase_sf"/>
</dbReference>
<gene>
    <name evidence="3" type="ORF">E8A74_24995</name>
</gene>
<sequence>MPHVDLNGQKIFYEDSGGEGPPVVLAHGFLMDHTMFDPQVAVLAPAFRVIRFDARGFGRTQSDGKRFSYWDSVEDCIRLLDHLGIERAVIGGMSQGGFLTLRAALKWPDRVKALVLINSQGGVDNAETLAAHRGLLEAWRQQGPVDAIVHPIAGLILGAPEHWEPWVSMWRKVPVEDLVAPTLALIERDDITDRLGEIKQPAIVFHGDADLAISIERGRLLADKLSGCKNFVPVKGAAHASNLTHADQVNPPLLAFLRAYA</sequence>
<accession>A0A4U1JAJ7</accession>
<protein>
    <submittedName>
        <fullName evidence="3">Alpha/beta hydrolase</fullName>
    </submittedName>
</protein>
<dbReference type="Pfam" id="PF00561">
    <property type="entry name" value="Abhydrolase_1"/>
    <property type="match status" value="1"/>
</dbReference>
<dbReference type="AlphaFoldDB" id="A0A4U1JAJ7"/>
<evidence type="ECO:0000259" key="2">
    <source>
        <dbReference type="Pfam" id="PF00561"/>
    </source>
</evidence>
<dbReference type="RefSeq" id="WP_136931578.1">
    <property type="nucleotide sequence ID" value="NZ_SSMQ01000027.1"/>
</dbReference>
<reference evidence="3 4" key="1">
    <citation type="submission" date="2019-04" db="EMBL/GenBank/DDBJ databases">
        <authorList>
            <person name="Li Y."/>
            <person name="Wang J."/>
        </authorList>
    </citation>
    <scope>NUCLEOTIDE SEQUENCE [LARGE SCALE GENOMIC DNA]</scope>
    <source>
        <strain evidence="3 4">DSM 14668</strain>
    </source>
</reference>
<feature type="domain" description="AB hydrolase-1" evidence="2">
    <location>
        <begin position="21"/>
        <end position="129"/>
    </location>
</feature>
<comment type="caution">
    <text evidence="3">The sequence shown here is derived from an EMBL/GenBank/DDBJ whole genome shotgun (WGS) entry which is preliminary data.</text>
</comment>
<keyword evidence="1 3" id="KW-0378">Hydrolase</keyword>
<proteinExistence type="predicted"/>
<dbReference type="PANTHER" id="PTHR43798">
    <property type="entry name" value="MONOACYLGLYCEROL LIPASE"/>
    <property type="match status" value="1"/>
</dbReference>
<dbReference type="PANTHER" id="PTHR43798:SF31">
    <property type="entry name" value="AB HYDROLASE SUPERFAMILY PROTEIN YCLE"/>
    <property type="match status" value="1"/>
</dbReference>
<evidence type="ECO:0000313" key="4">
    <source>
        <dbReference type="Proteomes" id="UP000309215"/>
    </source>
</evidence>
<name>A0A4U1JAJ7_9BACT</name>
<dbReference type="SUPFAM" id="SSF53474">
    <property type="entry name" value="alpha/beta-Hydrolases"/>
    <property type="match status" value="1"/>
</dbReference>
<dbReference type="GO" id="GO:0016787">
    <property type="term" value="F:hydrolase activity"/>
    <property type="evidence" value="ECO:0007669"/>
    <property type="project" value="UniProtKB-KW"/>
</dbReference>
<dbReference type="PRINTS" id="PR00111">
    <property type="entry name" value="ABHYDROLASE"/>
</dbReference>
<evidence type="ECO:0000313" key="3">
    <source>
        <dbReference type="EMBL" id="TKD03844.1"/>
    </source>
</evidence>
<dbReference type="InterPro" id="IPR000073">
    <property type="entry name" value="AB_hydrolase_1"/>
</dbReference>
<dbReference type="InterPro" id="IPR029058">
    <property type="entry name" value="AB_hydrolase_fold"/>
</dbReference>
<dbReference type="Gene3D" id="3.40.50.1820">
    <property type="entry name" value="alpha/beta hydrolase"/>
    <property type="match status" value="1"/>
</dbReference>